<dbReference type="STRING" id="1121306.SAMN02745196_01689"/>
<name>A0A1M5WJM3_9CLOT</name>
<dbReference type="Pfam" id="PF10764">
    <property type="entry name" value="Gin"/>
    <property type="match status" value="1"/>
</dbReference>
<dbReference type="AlphaFoldDB" id="A0A1M5WJM3"/>
<accession>A0A1M5WJM3</accession>
<proteinExistence type="predicted"/>
<dbReference type="Proteomes" id="UP000184526">
    <property type="component" value="Unassembled WGS sequence"/>
</dbReference>
<dbReference type="EMBL" id="FQXP01000006">
    <property type="protein sequence ID" value="SHH87736.1"/>
    <property type="molecule type" value="Genomic_DNA"/>
</dbReference>
<dbReference type="OrthoDB" id="1753657at2"/>
<reference evidence="1 2" key="1">
    <citation type="submission" date="2016-11" db="EMBL/GenBank/DDBJ databases">
        <authorList>
            <person name="Jaros S."/>
            <person name="Januszkiewicz K."/>
            <person name="Wedrychowicz H."/>
        </authorList>
    </citation>
    <scope>NUCLEOTIDE SEQUENCE [LARGE SCALE GENOMIC DNA]</scope>
    <source>
        <strain evidence="1 2">DSM 3089</strain>
    </source>
</reference>
<dbReference type="InterPro" id="IPR019700">
    <property type="entry name" value="Sigma-G_inhibitor_Gin"/>
</dbReference>
<dbReference type="RefSeq" id="WP_072831589.1">
    <property type="nucleotide sequence ID" value="NZ_FQXP01000006.1"/>
</dbReference>
<organism evidence="1 2">
    <name type="scientific">Clostridium collagenovorans DSM 3089</name>
    <dbReference type="NCBI Taxonomy" id="1121306"/>
    <lineage>
        <taxon>Bacteria</taxon>
        <taxon>Bacillati</taxon>
        <taxon>Bacillota</taxon>
        <taxon>Clostridia</taxon>
        <taxon>Eubacteriales</taxon>
        <taxon>Clostridiaceae</taxon>
        <taxon>Clostridium</taxon>
    </lineage>
</organism>
<protein>
    <submittedName>
        <fullName evidence="1">Inhibitor of sigma-G Gin</fullName>
    </submittedName>
</protein>
<evidence type="ECO:0000313" key="2">
    <source>
        <dbReference type="Proteomes" id="UP000184526"/>
    </source>
</evidence>
<gene>
    <name evidence="1" type="ORF">SAMN02745196_01689</name>
</gene>
<evidence type="ECO:0000313" key="1">
    <source>
        <dbReference type="EMBL" id="SHH87736.1"/>
    </source>
</evidence>
<sequence>MNKNSCLMCRKPQDNGIIIYGVNICRECELRLINVDVDTDFYEYYKEKIKKSIVSVILRGDEHNWQNYRL</sequence>
<keyword evidence="2" id="KW-1185">Reference proteome</keyword>